<sequence>MDKTQRTTHSIRVWLGIDKISRADHSIATARRSLDDGPMSVEQAANARREAEYVARRNGIKEPLLQLWKVVH</sequence>
<evidence type="ECO:0000313" key="2">
    <source>
        <dbReference type="EMBL" id="TDX31567.1"/>
    </source>
</evidence>
<evidence type="ECO:0000313" key="4">
    <source>
        <dbReference type="Proteomes" id="UP000294489"/>
    </source>
</evidence>
<reference evidence="1 3" key="1">
    <citation type="submission" date="2016-10" db="EMBL/GenBank/DDBJ databases">
        <authorList>
            <person name="de Groot N.N."/>
        </authorList>
    </citation>
    <scope>NUCLEOTIDE SEQUENCE [LARGE SCALE GENOMIC DNA]</scope>
    <source>
        <strain evidence="1 3">CGMCC 1.6848</strain>
    </source>
</reference>
<evidence type="ECO:0000313" key="3">
    <source>
        <dbReference type="Proteomes" id="UP000199040"/>
    </source>
</evidence>
<dbReference type="OrthoDB" id="6172049at2"/>
<accession>A0A1I2YT40</accession>
<name>A0A1I2YT40_9GAMM</name>
<protein>
    <submittedName>
        <fullName evidence="1">Uncharacterized protein</fullName>
    </submittedName>
</protein>
<dbReference type="Proteomes" id="UP000294489">
    <property type="component" value="Unassembled WGS sequence"/>
</dbReference>
<evidence type="ECO:0000313" key="1">
    <source>
        <dbReference type="EMBL" id="SFH28802.1"/>
    </source>
</evidence>
<reference evidence="2 4" key="2">
    <citation type="submission" date="2019-03" db="EMBL/GenBank/DDBJ databases">
        <title>Freshwater and sediment microbial communities from various areas in North America, analyzing microbe dynamics in response to fracking.</title>
        <authorList>
            <person name="Lamendella R."/>
        </authorList>
    </citation>
    <scope>NUCLEOTIDE SEQUENCE [LARGE SCALE GENOMIC DNA]</scope>
    <source>
        <strain evidence="2 4">6_TX</strain>
    </source>
</reference>
<gene>
    <name evidence="2" type="ORF">DFO67_103165</name>
    <name evidence="1" type="ORF">SAMN04487959_102140</name>
</gene>
<dbReference type="EMBL" id="FOPY01000002">
    <property type="protein sequence ID" value="SFH28802.1"/>
    <property type="molecule type" value="Genomic_DNA"/>
</dbReference>
<dbReference type="Proteomes" id="UP000199040">
    <property type="component" value="Unassembled WGS sequence"/>
</dbReference>
<dbReference type="RefSeq" id="WP_092843323.1">
    <property type="nucleotide sequence ID" value="NZ_FOPY01000002.1"/>
</dbReference>
<dbReference type="AlphaFoldDB" id="A0A1I2YT40"/>
<proteinExistence type="predicted"/>
<keyword evidence="3" id="KW-1185">Reference proteome</keyword>
<dbReference type="EMBL" id="SOEC01000003">
    <property type="protein sequence ID" value="TDX31567.1"/>
    <property type="molecule type" value="Genomic_DNA"/>
</dbReference>
<organism evidence="1 3">
    <name type="scientific">Modicisalibacter xianhensis</name>
    <dbReference type="NCBI Taxonomy" id="442341"/>
    <lineage>
        <taxon>Bacteria</taxon>
        <taxon>Pseudomonadati</taxon>
        <taxon>Pseudomonadota</taxon>
        <taxon>Gammaproteobacteria</taxon>
        <taxon>Oceanospirillales</taxon>
        <taxon>Halomonadaceae</taxon>
        <taxon>Modicisalibacter</taxon>
    </lineage>
</organism>